<dbReference type="OrthoDB" id="9784108at2"/>
<dbReference type="InterPro" id="IPR006225">
    <property type="entry name" value="PsdUridine_synth_RluC/D"/>
</dbReference>
<evidence type="ECO:0000313" key="9">
    <source>
        <dbReference type="Proteomes" id="UP000323917"/>
    </source>
</evidence>
<feature type="domain" description="Pseudouridine synthase RsuA/RluA-like" evidence="7">
    <location>
        <begin position="115"/>
        <end position="270"/>
    </location>
</feature>
<keyword evidence="9" id="KW-1185">Reference proteome</keyword>
<evidence type="ECO:0000256" key="1">
    <source>
        <dbReference type="ARBA" id="ARBA00010876"/>
    </source>
</evidence>
<dbReference type="KEGG" id="bgok:Pr1d_25800"/>
<evidence type="ECO:0000256" key="4">
    <source>
        <dbReference type="PROSITE-ProRule" id="PRU00182"/>
    </source>
</evidence>
<feature type="region of interest" description="Disordered" evidence="6">
    <location>
        <begin position="1"/>
        <end position="23"/>
    </location>
</feature>
<reference evidence="8 9" key="1">
    <citation type="submission" date="2019-08" db="EMBL/GenBank/DDBJ databases">
        <title>Deep-cultivation of Planctomycetes and their phenomic and genomic characterization uncovers novel biology.</title>
        <authorList>
            <person name="Wiegand S."/>
            <person name="Jogler M."/>
            <person name="Boedeker C."/>
            <person name="Pinto D."/>
            <person name="Vollmers J."/>
            <person name="Rivas-Marin E."/>
            <person name="Kohn T."/>
            <person name="Peeters S.H."/>
            <person name="Heuer A."/>
            <person name="Rast P."/>
            <person name="Oberbeckmann S."/>
            <person name="Bunk B."/>
            <person name="Jeske O."/>
            <person name="Meyerdierks A."/>
            <person name="Storesund J.E."/>
            <person name="Kallscheuer N."/>
            <person name="Luecker S."/>
            <person name="Lage O.M."/>
            <person name="Pohl T."/>
            <person name="Merkel B.J."/>
            <person name="Hornburger P."/>
            <person name="Mueller R.-W."/>
            <person name="Bruemmer F."/>
            <person name="Labrenz M."/>
            <person name="Spormann A.M."/>
            <person name="Op den Camp H."/>
            <person name="Overmann J."/>
            <person name="Amann R."/>
            <person name="Jetten M.S.M."/>
            <person name="Mascher T."/>
            <person name="Medema M.H."/>
            <person name="Devos D.P."/>
            <person name="Kaster A.-K."/>
            <person name="Ovreas L."/>
            <person name="Rohde M."/>
            <person name="Galperin M.Y."/>
            <person name="Jogler C."/>
        </authorList>
    </citation>
    <scope>NUCLEOTIDE SEQUENCE [LARGE SCALE GENOMIC DNA]</scope>
    <source>
        <strain evidence="8 9">Pr1d</strain>
    </source>
</reference>
<dbReference type="SUPFAM" id="SSF55120">
    <property type="entry name" value="Pseudouridine synthase"/>
    <property type="match status" value="1"/>
</dbReference>
<keyword evidence="4" id="KW-0694">RNA-binding</keyword>
<feature type="active site" evidence="3">
    <location>
        <position position="164"/>
    </location>
</feature>
<name>A0A5B9Q898_9BACT</name>
<dbReference type="GO" id="GO:0009982">
    <property type="term" value="F:pseudouridine synthase activity"/>
    <property type="evidence" value="ECO:0007669"/>
    <property type="project" value="InterPro"/>
</dbReference>
<dbReference type="CDD" id="cd00165">
    <property type="entry name" value="S4"/>
    <property type="match status" value="1"/>
</dbReference>
<dbReference type="EMBL" id="CP042913">
    <property type="protein sequence ID" value="QEG35284.1"/>
    <property type="molecule type" value="Genomic_DNA"/>
</dbReference>
<sequence length="358" mass="40045">MSPAAESAGDDYDSNHESNVPPSEFETTQFHFAVPDDTANQRLDVFLTGQLTGVSRTRVRRSIDTGGAKIDGVEQRAAYRLTAGEQIDFLLSPPPATGPEPEPIPLDILYEDEVLAVVNKPPRMVVHPARGHWSGTLASALVHHFGQLSQQGGATRPGIVHRLDRDTSGVMIVAKTDDVHQNLSEQFQNRTVEKEYLAITSGCPDRDRDLIDRAVADHPSQREKMALLPDHPTSRTAQTFYEVEERFRGFTLIRAYPKTGRTHQIRLHLNSIRCPVLCDKLYGGRARLTLGELRSITRSKELKPDQAPEEVILNRQALHAEVLRIVHPITGEPMEFRAEFPPDLSRVLLLLQQTNLSR</sequence>
<protein>
    <recommendedName>
        <fullName evidence="5">Pseudouridine synthase</fullName>
        <ecNumber evidence="5">5.4.99.-</ecNumber>
    </recommendedName>
</protein>
<dbReference type="AlphaFoldDB" id="A0A5B9Q898"/>
<dbReference type="CDD" id="cd02869">
    <property type="entry name" value="PseudoU_synth_RluA_like"/>
    <property type="match status" value="1"/>
</dbReference>
<comment type="catalytic activity">
    <reaction evidence="5">
        <text>a uridine in RNA = a pseudouridine in RNA</text>
        <dbReference type="Rhea" id="RHEA:48348"/>
        <dbReference type="Rhea" id="RHEA-COMP:12068"/>
        <dbReference type="Rhea" id="RHEA-COMP:12069"/>
        <dbReference type="ChEBI" id="CHEBI:65314"/>
        <dbReference type="ChEBI" id="CHEBI:65315"/>
    </reaction>
</comment>
<dbReference type="PANTHER" id="PTHR21600:SF44">
    <property type="entry name" value="RIBOSOMAL LARGE SUBUNIT PSEUDOURIDINE SYNTHASE D"/>
    <property type="match status" value="1"/>
</dbReference>
<dbReference type="Gene3D" id="3.10.290.10">
    <property type="entry name" value="RNA-binding S4 domain"/>
    <property type="match status" value="1"/>
</dbReference>
<dbReference type="RefSeq" id="WP_148073815.1">
    <property type="nucleotide sequence ID" value="NZ_CP042913.1"/>
</dbReference>
<dbReference type="InterPro" id="IPR036986">
    <property type="entry name" value="S4_RNA-bd_sf"/>
</dbReference>
<dbReference type="InterPro" id="IPR006145">
    <property type="entry name" value="PsdUridine_synth_RsuA/RluA"/>
</dbReference>
<comment type="function">
    <text evidence="5">Responsible for synthesis of pseudouridine from uracil.</text>
</comment>
<dbReference type="PROSITE" id="PS01129">
    <property type="entry name" value="PSI_RLU"/>
    <property type="match status" value="1"/>
</dbReference>
<dbReference type="PROSITE" id="PS50889">
    <property type="entry name" value="S4"/>
    <property type="match status" value="1"/>
</dbReference>
<evidence type="ECO:0000259" key="7">
    <source>
        <dbReference type="Pfam" id="PF00849"/>
    </source>
</evidence>
<evidence type="ECO:0000313" key="8">
    <source>
        <dbReference type="EMBL" id="QEG35284.1"/>
    </source>
</evidence>
<dbReference type="InterPro" id="IPR020103">
    <property type="entry name" value="PsdUridine_synth_cat_dom_sf"/>
</dbReference>
<dbReference type="GO" id="GO:0000455">
    <property type="term" value="P:enzyme-directed rRNA pseudouridine synthesis"/>
    <property type="evidence" value="ECO:0007669"/>
    <property type="project" value="TreeGrafter"/>
</dbReference>
<dbReference type="GO" id="GO:0140098">
    <property type="term" value="F:catalytic activity, acting on RNA"/>
    <property type="evidence" value="ECO:0007669"/>
    <property type="project" value="UniProtKB-ARBA"/>
</dbReference>
<dbReference type="PANTHER" id="PTHR21600">
    <property type="entry name" value="MITOCHONDRIAL RNA PSEUDOURIDINE SYNTHASE"/>
    <property type="match status" value="1"/>
</dbReference>
<comment type="similarity">
    <text evidence="1 5">Belongs to the pseudouridine synthase RluA family.</text>
</comment>
<evidence type="ECO:0000256" key="2">
    <source>
        <dbReference type="ARBA" id="ARBA00023235"/>
    </source>
</evidence>
<evidence type="ECO:0000256" key="3">
    <source>
        <dbReference type="PIRSR" id="PIRSR606225-1"/>
    </source>
</evidence>
<dbReference type="GO" id="GO:0003723">
    <property type="term" value="F:RNA binding"/>
    <property type="evidence" value="ECO:0007669"/>
    <property type="project" value="UniProtKB-KW"/>
</dbReference>
<evidence type="ECO:0000256" key="5">
    <source>
        <dbReference type="RuleBase" id="RU362028"/>
    </source>
</evidence>
<proteinExistence type="inferred from homology"/>
<organism evidence="8 9">
    <name type="scientific">Bythopirellula goksoeyrii</name>
    <dbReference type="NCBI Taxonomy" id="1400387"/>
    <lineage>
        <taxon>Bacteria</taxon>
        <taxon>Pseudomonadati</taxon>
        <taxon>Planctomycetota</taxon>
        <taxon>Planctomycetia</taxon>
        <taxon>Pirellulales</taxon>
        <taxon>Lacipirellulaceae</taxon>
        <taxon>Bythopirellula</taxon>
    </lineage>
</organism>
<gene>
    <name evidence="8" type="ORF">Pr1d_25800</name>
</gene>
<evidence type="ECO:0000256" key="6">
    <source>
        <dbReference type="SAM" id="MobiDB-lite"/>
    </source>
</evidence>
<dbReference type="InterPro" id="IPR050188">
    <property type="entry name" value="RluA_PseudoU_synthase"/>
</dbReference>
<accession>A0A5B9Q898</accession>
<dbReference type="Gene3D" id="3.30.2350.10">
    <property type="entry name" value="Pseudouridine synthase"/>
    <property type="match status" value="1"/>
</dbReference>
<dbReference type="EC" id="5.4.99.-" evidence="5"/>
<dbReference type="InterPro" id="IPR006224">
    <property type="entry name" value="PsdUridine_synth_RluA-like_CS"/>
</dbReference>
<dbReference type="Proteomes" id="UP000323917">
    <property type="component" value="Chromosome"/>
</dbReference>
<dbReference type="NCBIfam" id="TIGR00005">
    <property type="entry name" value="rluA_subfam"/>
    <property type="match status" value="1"/>
</dbReference>
<dbReference type="Pfam" id="PF00849">
    <property type="entry name" value="PseudoU_synth_2"/>
    <property type="match status" value="1"/>
</dbReference>
<keyword evidence="2 5" id="KW-0413">Isomerase</keyword>